<keyword evidence="3 7" id="KW-0489">Methyltransferase</keyword>
<evidence type="ECO:0000313" key="11">
    <source>
        <dbReference type="Proteomes" id="UP000320801"/>
    </source>
</evidence>
<sequence>MQKNSEYTAKKKFGQNFLIDSNIINKIIEIIAPQGKKIIEIGPGMGALSTHLVSSALEYKAFEIDVDMINYLTSNKILTSDQIVSGDFLKSNLDEFAGYEIVGNIPYYITSEIIFKIIENRHLIKKATLMVQDEVAQRLIAKINSPEYSKLSITVQYVANVSKELFVNKTAFSPAPKVNSAIVVIDFKDTKDNNFEHLKDFFKLCFLSRRKKLIWSLKSKYTVEKITQAYKTLNLGDNTRIQELELDKIVGLYWELEK</sequence>
<feature type="binding site" evidence="7 8">
    <location>
        <position position="87"/>
    </location>
    <ligand>
        <name>S-adenosyl-L-methionine</name>
        <dbReference type="ChEBI" id="CHEBI:59789"/>
    </ligand>
</feature>
<keyword evidence="4 7" id="KW-0808">Transferase</keyword>
<dbReference type="EMBL" id="SMDN01000004">
    <property type="protein sequence ID" value="TQC53963.1"/>
    <property type="molecule type" value="Genomic_DNA"/>
</dbReference>
<dbReference type="PROSITE" id="PS01131">
    <property type="entry name" value="RRNA_A_DIMETH"/>
    <property type="match status" value="1"/>
</dbReference>
<feature type="binding site" evidence="7 8">
    <location>
        <position position="63"/>
    </location>
    <ligand>
        <name>S-adenosyl-L-methionine</name>
        <dbReference type="ChEBI" id="CHEBI:59789"/>
    </ligand>
</feature>
<dbReference type="PANTHER" id="PTHR11727">
    <property type="entry name" value="DIMETHYLADENOSINE TRANSFERASE"/>
    <property type="match status" value="1"/>
</dbReference>
<evidence type="ECO:0000256" key="8">
    <source>
        <dbReference type="PROSITE-ProRule" id="PRU01026"/>
    </source>
</evidence>
<dbReference type="OrthoDB" id="9814755at2"/>
<dbReference type="AlphaFoldDB" id="A0A507SXJ0"/>
<dbReference type="PANTHER" id="PTHR11727:SF7">
    <property type="entry name" value="DIMETHYLADENOSINE TRANSFERASE-RELATED"/>
    <property type="match status" value="1"/>
</dbReference>
<dbReference type="Proteomes" id="UP000320801">
    <property type="component" value="Unassembled WGS sequence"/>
</dbReference>
<dbReference type="InterPro" id="IPR020598">
    <property type="entry name" value="rRNA_Ade_methylase_Trfase_N"/>
</dbReference>
<dbReference type="SUPFAM" id="SSF53335">
    <property type="entry name" value="S-adenosyl-L-methionine-dependent methyltransferases"/>
    <property type="match status" value="1"/>
</dbReference>
<dbReference type="Pfam" id="PF00398">
    <property type="entry name" value="RrnaAD"/>
    <property type="match status" value="1"/>
</dbReference>
<dbReference type="SMART" id="SM00650">
    <property type="entry name" value="rADc"/>
    <property type="match status" value="1"/>
</dbReference>
<feature type="binding site" evidence="7 8">
    <location>
        <position position="16"/>
    </location>
    <ligand>
        <name>S-adenosyl-L-methionine</name>
        <dbReference type="ChEBI" id="CHEBI:59789"/>
    </ligand>
</feature>
<comment type="subcellular location">
    <subcellularLocation>
        <location evidence="7">Cytoplasm</location>
    </subcellularLocation>
</comment>
<dbReference type="InterPro" id="IPR001737">
    <property type="entry name" value="KsgA/Erm"/>
</dbReference>
<dbReference type="Gene3D" id="3.40.50.150">
    <property type="entry name" value="Vaccinia Virus protein VP39"/>
    <property type="match status" value="1"/>
</dbReference>
<dbReference type="Gene3D" id="1.10.8.100">
    <property type="entry name" value="Ribosomal RNA adenine dimethylase-like, domain 2"/>
    <property type="match status" value="1"/>
</dbReference>
<comment type="catalytic activity">
    <reaction evidence="7">
        <text>adenosine(1518)/adenosine(1519) in 16S rRNA + 4 S-adenosyl-L-methionine = N(6)-dimethyladenosine(1518)/N(6)-dimethyladenosine(1519) in 16S rRNA + 4 S-adenosyl-L-homocysteine + 4 H(+)</text>
        <dbReference type="Rhea" id="RHEA:19609"/>
        <dbReference type="Rhea" id="RHEA-COMP:10232"/>
        <dbReference type="Rhea" id="RHEA-COMP:10233"/>
        <dbReference type="ChEBI" id="CHEBI:15378"/>
        <dbReference type="ChEBI" id="CHEBI:57856"/>
        <dbReference type="ChEBI" id="CHEBI:59789"/>
        <dbReference type="ChEBI" id="CHEBI:74411"/>
        <dbReference type="ChEBI" id="CHEBI:74493"/>
        <dbReference type="EC" id="2.1.1.182"/>
    </reaction>
</comment>
<evidence type="ECO:0000256" key="6">
    <source>
        <dbReference type="ARBA" id="ARBA00022884"/>
    </source>
</evidence>
<keyword evidence="2 7" id="KW-0698">rRNA processing</keyword>
<dbReference type="EC" id="2.1.1.182" evidence="7"/>
<name>A0A507SXJ0_9BACT</name>
<reference evidence="10 11" key="1">
    <citation type="submission" date="2019-03" db="EMBL/GenBank/DDBJ databases">
        <title>Characterization of a novel Mycoplasma cynos real-time PCR assay.</title>
        <authorList>
            <person name="Tallmadge R.L."/>
            <person name="Mitchell P.K."/>
            <person name="Goodman L."/>
        </authorList>
    </citation>
    <scope>NUCLEOTIDE SEQUENCE [LARGE SCALE GENOMIC DNA]</scope>
    <source>
        <strain evidence="10 11">1642</strain>
    </source>
</reference>
<comment type="function">
    <text evidence="7">Specifically dimethylates two adjacent adenosines (A1518 and A1519) in the loop of a conserved hairpin near the 3'-end of 16S rRNA in the 30S particle. May play a critical role in biogenesis of 30S subunits.</text>
</comment>
<feature type="domain" description="Ribosomal RNA adenine methylase transferase N-terminal" evidence="9">
    <location>
        <begin position="23"/>
        <end position="189"/>
    </location>
</feature>
<evidence type="ECO:0000256" key="4">
    <source>
        <dbReference type="ARBA" id="ARBA00022679"/>
    </source>
</evidence>
<dbReference type="GO" id="GO:0005829">
    <property type="term" value="C:cytosol"/>
    <property type="evidence" value="ECO:0007669"/>
    <property type="project" value="TreeGrafter"/>
</dbReference>
<gene>
    <name evidence="7 10" type="primary">rsmA</name>
    <name evidence="7" type="synonym">ksgA</name>
    <name evidence="10" type="ORF">E1I18_01370</name>
</gene>
<evidence type="ECO:0000256" key="5">
    <source>
        <dbReference type="ARBA" id="ARBA00022691"/>
    </source>
</evidence>
<dbReference type="HAMAP" id="MF_00607">
    <property type="entry name" value="16SrRNA_methyltr_A"/>
    <property type="match status" value="1"/>
</dbReference>
<keyword evidence="11" id="KW-1185">Reference proteome</keyword>
<dbReference type="NCBIfam" id="TIGR00755">
    <property type="entry name" value="ksgA"/>
    <property type="match status" value="1"/>
</dbReference>
<proteinExistence type="inferred from homology"/>
<evidence type="ECO:0000313" key="10">
    <source>
        <dbReference type="EMBL" id="TQC53963.1"/>
    </source>
</evidence>
<dbReference type="RefSeq" id="WP_141483818.1">
    <property type="nucleotide sequence ID" value="NZ_SMDN01000004.1"/>
</dbReference>
<evidence type="ECO:0000256" key="7">
    <source>
        <dbReference type="HAMAP-Rule" id="MF_00607"/>
    </source>
</evidence>
<protein>
    <recommendedName>
        <fullName evidence="7">Ribosomal RNA small subunit methyltransferase A</fullName>
        <ecNumber evidence="7">2.1.1.182</ecNumber>
    </recommendedName>
    <alternativeName>
        <fullName evidence="7">16S rRNA (adenine(1518)-N(6)/adenine(1519)-N(6))-dimethyltransferase</fullName>
    </alternativeName>
    <alternativeName>
        <fullName evidence="7">16S rRNA dimethyladenosine transferase</fullName>
    </alternativeName>
    <alternativeName>
        <fullName evidence="7">16S rRNA dimethylase</fullName>
    </alternativeName>
    <alternativeName>
        <fullName evidence="7">S-adenosylmethionine-6-N', N'-adenosyl(rRNA) dimethyltransferase</fullName>
    </alternativeName>
</protein>
<evidence type="ECO:0000259" key="9">
    <source>
        <dbReference type="SMART" id="SM00650"/>
    </source>
</evidence>
<evidence type="ECO:0000256" key="2">
    <source>
        <dbReference type="ARBA" id="ARBA00022552"/>
    </source>
</evidence>
<dbReference type="InterPro" id="IPR029063">
    <property type="entry name" value="SAM-dependent_MTases_sf"/>
</dbReference>
<keyword evidence="1 7" id="KW-0963">Cytoplasm</keyword>
<dbReference type="InterPro" id="IPR023165">
    <property type="entry name" value="rRNA_Ade_diMease-like_C"/>
</dbReference>
<dbReference type="PROSITE" id="PS51689">
    <property type="entry name" value="SAM_RNA_A_N6_MT"/>
    <property type="match status" value="1"/>
</dbReference>
<feature type="binding site" evidence="7 8">
    <location>
        <position position="42"/>
    </location>
    <ligand>
        <name>S-adenosyl-L-methionine</name>
        <dbReference type="ChEBI" id="CHEBI:59789"/>
    </ligand>
</feature>
<comment type="caution">
    <text evidence="10">The sequence shown here is derived from an EMBL/GenBank/DDBJ whole genome shotgun (WGS) entry which is preliminary data.</text>
</comment>
<keyword evidence="6 7" id="KW-0694">RNA-binding</keyword>
<dbReference type="InterPro" id="IPR011530">
    <property type="entry name" value="rRNA_adenine_dimethylase"/>
</dbReference>
<dbReference type="InterPro" id="IPR020596">
    <property type="entry name" value="rRNA_Ade_Mease_Trfase_CS"/>
</dbReference>
<comment type="similarity">
    <text evidence="7">Belongs to the class I-like SAM-binding methyltransferase superfamily. rRNA adenine N(6)-methyltransferase family. RsmA subfamily.</text>
</comment>
<organism evidence="10 11">
    <name type="scientific">Mycoplasmopsis mucosicanis</name>
    <dbReference type="NCBI Taxonomy" id="458208"/>
    <lineage>
        <taxon>Bacteria</taxon>
        <taxon>Bacillati</taxon>
        <taxon>Mycoplasmatota</taxon>
        <taxon>Mycoplasmoidales</taxon>
        <taxon>Metamycoplasmataceae</taxon>
        <taxon>Mycoplasmopsis</taxon>
    </lineage>
</organism>
<accession>A0A507SXJ0</accession>
<feature type="binding site" evidence="7 8">
    <location>
        <position position="18"/>
    </location>
    <ligand>
        <name>S-adenosyl-L-methionine</name>
        <dbReference type="ChEBI" id="CHEBI:59789"/>
    </ligand>
</feature>
<evidence type="ECO:0000256" key="1">
    <source>
        <dbReference type="ARBA" id="ARBA00022490"/>
    </source>
</evidence>
<feature type="binding site" evidence="7 8">
    <location>
        <position position="104"/>
    </location>
    <ligand>
        <name>S-adenosyl-L-methionine</name>
        <dbReference type="ChEBI" id="CHEBI:59789"/>
    </ligand>
</feature>
<keyword evidence="5 7" id="KW-0949">S-adenosyl-L-methionine</keyword>
<dbReference type="GO" id="GO:0003723">
    <property type="term" value="F:RNA binding"/>
    <property type="evidence" value="ECO:0007669"/>
    <property type="project" value="UniProtKB-UniRule"/>
</dbReference>
<evidence type="ECO:0000256" key="3">
    <source>
        <dbReference type="ARBA" id="ARBA00022603"/>
    </source>
</evidence>
<dbReference type="GO" id="GO:0052908">
    <property type="term" value="F:16S rRNA (adenine(1518)-N(6)/adenine(1519)-N(6))-dimethyltransferase activity"/>
    <property type="evidence" value="ECO:0007669"/>
    <property type="project" value="UniProtKB-EC"/>
</dbReference>